<dbReference type="Proteomes" id="UP000250443">
    <property type="component" value="Unassembled WGS sequence"/>
</dbReference>
<sequence>MMNSEIELPVPLQRCAFFLDLDGTLAALQPRPEQVFIPEKTLSSIHTLTQAGIPVAVVSGRRIDDIDHLVKPLQLPAGGIHGAERRDYSGQMHRLALDADLLTRVGAELGAAIESHPTLYLESKGMAFALHYRQAPELEDEARRIAETLVERYPQQLTLQPGKSVFELKPKGASKGAVIRTFMREAPFDGRVPVFLGDDLTDEAGFEVINEMGGLSIKIGEGSTVAQQRLESVEAVADWLCGLAEQAGNARVEQED</sequence>
<dbReference type="Gene3D" id="3.40.50.1000">
    <property type="entry name" value="HAD superfamily/HAD-like"/>
    <property type="match status" value="1"/>
</dbReference>
<dbReference type="EC" id="3.1.3.12" evidence="4"/>
<dbReference type="SUPFAM" id="SSF56784">
    <property type="entry name" value="HAD-like"/>
    <property type="match status" value="1"/>
</dbReference>
<proteinExistence type="inferred from homology"/>
<keyword evidence="4" id="KW-0460">Magnesium</keyword>
<evidence type="ECO:0000256" key="2">
    <source>
        <dbReference type="ARBA" id="ARBA00008770"/>
    </source>
</evidence>
<protein>
    <recommendedName>
        <fullName evidence="4">Trehalose 6-phosphate phosphatase</fullName>
        <ecNumber evidence="4">3.1.3.12</ecNumber>
    </recommendedName>
</protein>
<comment type="function">
    <text evidence="4">Removes the phosphate from trehalose 6-phosphate to produce free trehalose.</text>
</comment>
<evidence type="ECO:0000313" key="5">
    <source>
        <dbReference type="EMBL" id="SPZ11943.1"/>
    </source>
</evidence>
<dbReference type="Pfam" id="PF02358">
    <property type="entry name" value="Trehalose_PPase"/>
    <property type="match status" value="1"/>
</dbReference>
<evidence type="ECO:0000256" key="1">
    <source>
        <dbReference type="ARBA" id="ARBA00005199"/>
    </source>
</evidence>
<dbReference type="GO" id="GO:0005992">
    <property type="term" value="P:trehalose biosynthetic process"/>
    <property type="evidence" value="ECO:0007669"/>
    <property type="project" value="UniProtKB-UniPathway"/>
</dbReference>
<dbReference type="UniPathway" id="UPA00299"/>
<accession>A0A2X2CYQ5</accession>
<dbReference type="NCBIfam" id="TIGR00685">
    <property type="entry name" value="T6PP"/>
    <property type="match status" value="1"/>
</dbReference>
<comment type="catalytic activity">
    <reaction evidence="4">
        <text>alpha,alpha-trehalose 6-phosphate + H2O = alpha,alpha-trehalose + phosphate</text>
        <dbReference type="Rhea" id="RHEA:23420"/>
        <dbReference type="ChEBI" id="CHEBI:15377"/>
        <dbReference type="ChEBI" id="CHEBI:16551"/>
        <dbReference type="ChEBI" id="CHEBI:43474"/>
        <dbReference type="ChEBI" id="CHEBI:58429"/>
        <dbReference type="EC" id="3.1.3.12"/>
    </reaction>
</comment>
<dbReference type="InterPro" id="IPR003337">
    <property type="entry name" value="Trehalose_PPase"/>
</dbReference>
<dbReference type="NCBIfam" id="TIGR01484">
    <property type="entry name" value="HAD-SF-IIB"/>
    <property type="match status" value="1"/>
</dbReference>
<comment type="cofactor">
    <cofactor evidence="4">
        <name>Mg(2+)</name>
        <dbReference type="ChEBI" id="CHEBI:18420"/>
    </cofactor>
</comment>
<dbReference type="CDD" id="cd01627">
    <property type="entry name" value="HAD_TPP"/>
    <property type="match status" value="1"/>
</dbReference>
<name>A0A2X2CYQ5_PSELU</name>
<dbReference type="InterPro" id="IPR044651">
    <property type="entry name" value="OTSB-like"/>
</dbReference>
<dbReference type="InterPro" id="IPR023214">
    <property type="entry name" value="HAD_sf"/>
</dbReference>
<reference evidence="5 6" key="1">
    <citation type="submission" date="2018-06" db="EMBL/GenBank/DDBJ databases">
        <authorList>
            <consortium name="Pathogen Informatics"/>
            <person name="Doyle S."/>
        </authorList>
    </citation>
    <scope>NUCLEOTIDE SEQUENCE [LARGE SCALE GENOMIC DNA]</scope>
    <source>
        <strain evidence="5 6">NCTC11842</strain>
    </source>
</reference>
<comment type="similarity">
    <text evidence="2 4">Belongs to the trehalose phosphatase family.</text>
</comment>
<dbReference type="InterPro" id="IPR036412">
    <property type="entry name" value="HAD-like_sf"/>
</dbReference>
<keyword evidence="4" id="KW-0479">Metal-binding</keyword>
<dbReference type="AlphaFoldDB" id="A0A2X2CYQ5"/>
<keyword evidence="3 4" id="KW-0378">Hydrolase</keyword>
<dbReference type="PANTHER" id="PTHR43768:SF3">
    <property type="entry name" value="TREHALOSE 6-PHOSPHATE PHOSPHATASE"/>
    <property type="match status" value="1"/>
</dbReference>
<organism evidence="5 6">
    <name type="scientific">Pseudomonas luteola</name>
    <dbReference type="NCBI Taxonomy" id="47886"/>
    <lineage>
        <taxon>Bacteria</taxon>
        <taxon>Pseudomonadati</taxon>
        <taxon>Pseudomonadota</taxon>
        <taxon>Gammaproteobacteria</taxon>
        <taxon>Pseudomonadales</taxon>
        <taxon>Pseudomonadaceae</taxon>
        <taxon>Pseudomonas</taxon>
    </lineage>
</organism>
<dbReference type="PANTHER" id="PTHR43768">
    <property type="entry name" value="TREHALOSE 6-PHOSPHATE PHOSPHATASE"/>
    <property type="match status" value="1"/>
</dbReference>
<evidence type="ECO:0000256" key="4">
    <source>
        <dbReference type="RuleBase" id="RU361117"/>
    </source>
</evidence>
<gene>
    <name evidence="5" type="primary">otsB</name>
    <name evidence="5" type="ORF">NCTC11842_04189</name>
</gene>
<dbReference type="InterPro" id="IPR006379">
    <property type="entry name" value="HAD-SF_hydro_IIB"/>
</dbReference>
<dbReference type="Gene3D" id="3.30.70.1020">
    <property type="entry name" value="Trehalose-6-phosphate phosphatase related protein, domain 2"/>
    <property type="match status" value="1"/>
</dbReference>
<evidence type="ECO:0000256" key="3">
    <source>
        <dbReference type="ARBA" id="ARBA00022801"/>
    </source>
</evidence>
<evidence type="ECO:0000313" key="6">
    <source>
        <dbReference type="Proteomes" id="UP000250443"/>
    </source>
</evidence>
<dbReference type="EMBL" id="UAUF01000014">
    <property type="protein sequence ID" value="SPZ11943.1"/>
    <property type="molecule type" value="Genomic_DNA"/>
</dbReference>
<dbReference type="GO" id="GO:0004805">
    <property type="term" value="F:trehalose-phosphatase activity"/>
    <property type="evidence" value="ECO:0007669"/>
    <property type="project" value="UniProtKB-EC"/>
</dbReference>
<dbReference type="GO" id="GO:0000287">
    <property type="term" value="F:magnesium ion binding"/>
    <property type="evidence" value="ECO:0007669"/>
    <property type="project" value="UniProtKB-ARBA"/>
</dbReference>
<comment type="pathway">
    <text evidence="1 4">Glycan biosynthesis; trehalose biosynthesis.</text>
</comment>